<reference evidence="6 7" key="1">
    <citation type="submission" date="2016-08" db="EMBL/GenBank/DDBJ databases">
        <title>A new outlook on sporulation: Clostridium algidixylanolyticum.</title>
        <authorList>
            <person name="Poppleton D.I."/>
            <person name="Gribaldo S."/>
        </authorList>
    </citation>
    <scope>NUCLEOTIDE SEQUENCE [LARGE SCALE GENOMIC DNA]</scope>
    <source>
        <strain evidence="6 7">SPL73</strain>
    </source>
</reference>
<dbReference type="SUPFAM" id="SSF52172">
    <property type="entry name" value="CheY-like"/>
    <property type="match status" value="1"/>
</dbReference>
<dbReference type="Gene3D" id="2.40.50.1020">
    <property type="entry name" value="LytTr DNA-binding domain"/>
    <property type="match status" value="1"/>
</dbReference>
<dbReference type="GO" id="GO:0003677">
    <property type="term" value="F:DNA binding"/>
    <property type="evidence" value="ECO:0007669"/>
    <property type="project" value="UniProtKB-KW"/>
</dbReference>
<dbReference type="InterPro" id="IPR046947">
    <property type="entry name" value="LytR-like"/>
</dbReference>
<name>A0A419SZU8_9FIRM</name>
<accession>A0A419SZU8</accession>
<keyword evidence="7" id="KW-1185">Reference proteome</keyword>
<gene>
    <name evidence="6" type="ORF">BET01_05730</name>
</gene>
<keyword evidence="6" id="KW-0238">DNA-binding</keyword>
<evidence type="ECO:0000313" key="7">
    <source>
        <dbReference type="Proteomes" id="UP000284277"/>
    </source>
</evidence>
<evidence type="ECO:0000256" key="3">
    <source>
        <dbReference type="PROSITE-ProRule" id="PRU00169"/>
    </source>
</evidence>
<organism evidence="6 7">
    <name type="scientific">Lacrimispora algidixylanolytica</name>
    <dbReference type="NCBI Taxonomy" id="94868"/>
    <lineage>
        <taxon>Bacteria</taxon>
        <taxon>Bacillati</taxon>
        <taxon>Bacillota</taxon>
        <taxon>Clostridia</taxon>
        <taxon>Lachnospirales</taxon>
        <taxon>Lachnospiraceae</taxon>
        <taxon>Lacrimispora</taxon>
    </lineage>
</organism>
<keyword evidence="3" id="KW-0597">Phosphoprotein</keyword>
<dbReference type="EMBL" id="MCIA01000030">
    <property type="protein sequence ID" value="RKD30814.1"/>
    <property type="molecule type" value="Genomic_DNA"/>
</dbReference>
<feature type="modified residue" description="4-aspartylphosphate" evidence="3">
    <location>
        <position position="59"/>
    </location>
</feature>
<dbReference type="AlphaFoldDB" id="A0A419SZU8"/>
<comment type="caution">
    <text evidence="6">The sequence shown here is derived from an EMBL/GenBank/DDBJ whole genome shotgun (WGS) entry which is preliminary data.</text>
</comment>
<dbReference type="InterPro" id="IPR011006">
    <property type="entry name" value="CheY-like_superfamily"/>
</dbReference>
<dbReference type="OrthoDB" id="9802383at2"/>
<dbReference type="PANTHER" id="PTHR37299:SF1">
    <property type="entry name" value="STAGE 0 SPORULATION PROTEIN A HOMOLOG"/>
    <property type="match status" value="1"/>
</dbReference>
<dbReference type="InterPro" id="IPR001789">
    <property type="entry name" value="Sig_transdc_resp-reg_receiver"/>
</dbReference>
<proteinExistence type="predicted"/>
<evidence type="ECO:0000259" key="4">
    <source>
        <dbReference type="PROSITE" id="PS50110"/>
    </source>
</evidence>
<feature type="domain" description="HTH LytTR-type" evidence="5">
    <location>
        <begin position="134"/>
        <end position="237"/>
    </location>
</feature>
<dbReference type="InterPro" id="IPR007492">
    <property type="entry name" value="LytTR_DNA-bd_dom"/>
</dbReference>
<evidence type="ECO:0000259" key="5">
    <source>
        <dbReference type="PROSITE" id="PS50930"/>
    </source>
</evidence>
<evidence type="ECO:0000256" key="1">
    <source>
        <dbReference type="ARBA" id="ARBA00018672"/>
    </source>
</evidence>
<dbReference type="RefSeq" id="WP_120197604.1">
    <property type="nucleotide sequence ID" value="NZ_MCIA01000030.1"/>
</dbReference>
<dbReference type="Proteomes" id="UP000284277">
    <property type="component" value="Unassembled WGS sequence"/>
</dbReference>
<evidence type="ECO:0000313" key="6">
    <source>
        <dbReference type="EMBL" id="RKD30814.1"/>
    </source>
</evidence>
<evidence type="ECO:0000256" key="2">
    <source>
        <dbReference type="ARBA" id="ARBA00024867"/>
    </source>
</evidence>
<dbReference type="SMART" id="SM00448">
    <property type="entry name" value="REC"/>
    <property type="match status" value="1"/>
</dbReference>
<dbReference type="Gene3D" id="3.40.50.2300">
    <property type="match status" value="1"/>
</dbReference>
<dbReference type="Pfam" id="PF00072">
    <property type="entry name" value="Response_reg"/>
    <property type="match status" value="1"/>
</dbReference>
<feature type="domain" description="Response regulatory" evidence="4">
    <location>
        <begin position="3"/>
        <end position="122"/>
    </location>
</feature>
<dbReference type="PROSITE" id="PS50930">
    <property type="entry name" value="HTH_LYTTR"/>
    <property type="match status" value="1"/>
</dbReference>
<dbReference type="GO" id="GO:0000156">
    <property type="term" value="F:phosphorelay response regulator activity"/>
    <property type="evidence" value="ECO:0007669"/>
    <property type="project" value="InterPro"/>
</dbReference>
<comment type="function">
    <text evidence="2">May play the central regulatory role in sporulation. It may be an element of the effector pathway responsible for the activation of sporulation genes in response to nutritional stress. Spo0A may act in concert with spo0H (a sigma factor) to control the expression of some genes that are critical to the sporulation process.</text>
</comment>
<protein>
    <recommendedName>
        <fullName evidence="1">Stage 0 sporulation protein A homolog</fullName>
    </recommendedName>
</protein>
<dbReference type="SMART" id="SM00850">
    <property type="entry name" value="LytTR"/>
    <property type="match status" value="1"/>
</dbReference>
<dbReference type="PANTHER" id="PTHR37299">
    <property type="entry name" value="TRANSCRIPTIONAL REGULATOR-RELATED"/>
    <property type="match status" value="1"/>
</dbReference>
<dbReference type="Pfam" id="PF04397">
    <property type="entry name" value="LytTR"/>
    <property type="match status" value="1"/>
</dbReference>
<sequence>MLRVAICDDDFLFTGMLEKTLRLEAESSGIEIEIDVFFDGVMLEKYIRQGNIFDLIYLDIEMSQQNGIEAARHIRETDKSVLLIYISGYEQYLKELFEVEPFRFLSKPLDHSKFSQYFQEAYQRISENNVYYQFNFNKEIKKVALKDVIYFESRNRIVHIYLRNGEEEYFYGKLNDVENELKEINQRYLRIHQSYLVNYDYVRKMNFSNLIIENNGTQITLQISEDRQKKIRIQLCDLASRKAGV</sequence>
<dbReference type="PROSITE" id="PS50110">
    <property type="entry name" value="RESPONSE_REGULATORY"/>
    <property type="match status" value="1"/>
</dbReference>